<keyword evidence="5 7" id="KW-0067">ATP-binding</keyword>
<protein>
    <recommendedName>
        <fullName evidence="7">Protein-serine/threonine kinase</fullName>
        <ecNumber evidence="7">2.7.11.-</ecNumber>
    </recommendedName>
</protein>
<reference evidence="10" key="1">
    <citation type="submission" date="2020-01" db="EMBL/GenBank/DDBJ databases">
        <title>Genome Sequencing of Three Apophysomyces-Like Fungal Strains Confirms a Novel Fungal Genus in the Mucoromycota with divergent Burkholderia-like Endosymbiotic Bacteria.</title>
        <authorList>
            <person name="Stajich J.E."/>
            <person name="Macias A.M."/>
            <person name="Carter-House D."/>
            <person name="Lovett B."/>
            <person name="Kasson L.R."/>
            <person name="Berry K."/>
            <person name="Grigoriev I."/>
            <person name="Chang Y."/>
            <person name="Spatafora J."/>
            <person name="Kasson M.T."/>
        </authorList>
    </citation>
    <scope>NUCLEOTIDE SEQUENCE</scope>
    <source>
        <strain evidence="10">NRRL A-21654</strain>
    </source>
</reference>
<evidence type="ECO:0000256" key="5">
    <source>
        <dbReference type="ARBA" id="ARBA00022840"/>
    </source>
</evidence>
<dbReference type="InterPro" id="IPR003594">
    <property type="entry name" value="HATPase_dom"/>
</dbReference>
<comment type="caution">
    <text evidence="10">The sequence shown here is derived from an EMBL/GenBank/DDBJ whole genome shotgun (WGS) entry which is preliminary data.</text>
</comment>
<dbReference type="GO" id="GO:0005524">
    <property type="term" value="F:ATP binding"/>
    <property type="evidence" value="ECO:0007669"/>
    <property type="project" value="UniProtKB-UniRule"/>
</dbReference>
<keyword evidence="6 7" id="KW-0496">Mitochondrion</keyword>
<dbReference type="InterPro" id="IPR018955">
    <property type="entry name" value="BCDHK/PDK_N"/>
</dbReference>
<dbReference type="InterPro" id="IPR036890">
    <property type="entry name" value="HATPase_C_sf"/>
</dbReference>
<dbReference type="InterPro" id="IPR039028">
    <property type="entry name" value="BCKD/PDK"/>
</dbReference>
<feature type="domain" description="Branched-chain alpha-ketoacid dehydrogenase kinase/Pyruvate dehydrogenase kinase N-terminal" evidence="9">
    <location>
        <begin position="57"/>
        <end position="203"/>
    </location>
</feature>
<feature type="domain" description="Histidine kinase/HSP90-like ATPase" evidence="8">
    <location>
        <begin position="278"/>
        <end position="413"/>
    </location>
</feature>
<evidence type="ECO:0000256" key="3">
    <source>
        <dbReference type="ARBA" id="ARBA00022741"/>
    </source>
</evidence>
<dbReference type="Pfam" id="PF02518">
    <property type="entry name" value="HATPase_c"/>
    <property type="match status" value="1"/>
</dbReference>
<dbReference type="GO" id="GO:0010906">
    <property type="term" value="P:regulation of glucose metabolic process"/>
    <property type="evidence" value="ECO:0007669"/>
    <property type="project" value="TreeGrafter"/>
</dbReference>
<evidence type="ECO:0000256" key="7">
    <source>
        <dbReference type="RuleBase" id="RU366032"/>
    </source>
</evidence>
<keyword evidence="2 7" id="KW-0808">Transferase</keyword>
<name>A0A8H7EUD9_9FUNG</name>
<evidence type="ECO:0000259" key="8">
    <source>
        <dbReference type="Pfam" id="PF02518"/>
    </source>
</evidence>
<dbReference type="SUPFAM" id="SSF55874">
    <property type="entry name" value="ATPase domain of HSP90 chaperone/DNA topoisomerase II/histidine kinase"/>
    <property type="match status" value="1"/>
</dbReference>
<dbReference type="Gene3D" id="1.20.140.20">
    <property type="entry name" value="Alpha-ketoacid/pyruvate dehydrogenase kinase, N-terminal domain"/>
    <property type="match status" value="1"/>
</dbReference>
<accession>A0A8H7EUD9</accession>
<dbReference type="InterPro" id="IPR036784">
    <property type="entry name" value="AK/P_DHK_N_sf"/>
</dbReference>
<dbReference type="PANTHER" id="PTHR11947">
    <property type="entry name" value="PYRUVATE DEHYDROGENASE KINASE"/>
    <property type="match status" value="1"/>
</dbReference>
<evidence type="ECO:0000313" key="10">
    <source>
        <dbReference type="EMBL" id="KAF7732895.1"/>
    </source>
</evidence>
<dbReference type="SUPFAM" id="SSF69012">
    <property type="entry name" value="alpha-ketoacid dehydrogenase kinase, N-terminal domain"/>
    <property type="match status" value="1"/>
</dbReference>
<comment type="subcellular location">
    <subcellularLocation>
        <location evidence="7">Mitochondrion matrix</location>
    </subcellularLocation>
</comment>
<comment type="similarity">
    <text evidence="1 7">Belongs to the PDK/BCKDK protein kinase family.</text>
</comment>
<evidence type="ECO:0000313" key="11">
    <source>
        <dbReference type="Proteomes" id="UP000605846"/>
    </source>
</evidence>
<keyword evidence="11" id="KW-1185">Reference proteome</keyword>
<dbReference type="OrthoDB" id="407390at2759"/>
<dbReference type="Proteomes" id="UP000605846">
    <property type="component" value="Unassembled WGS sequence"/>
</dbReference>
<dbReference type="PANTHER" id="PTHR11947:SF25">
    <property type="entry name" value="[PYRUVATE DEHYDROGENASE (ACETYL-TRANSFERRING)] KINASE 2, MITOCHONDRIAL"/>
    <property type="match status" value="1"/>
</dbReference>
<proteinExistence type="inferred from homology"/>
<dbReference type="GO" id="GO:0005759">
    <property type="term" value="C:mitochondrial matrix"/>
    <property type="evidence" value="ECO:0007669"/>
    <property type="project" value="UniProtKB-SubCell"/>
</dbReference>
<dbReference type="EMBL" id="JABAYA010000001">
    <property type="protein sequence ID" value="KAF7732895.1"/>
    <property type="molecule type" value="Genomic_DNA"/>
</dbReference>
<organism evidence="10 11">
    <name type="scientific">Apophysomyces ossiformis</name>
    <dbReference type="NCBI Taxonomy" id="679940"/>
    <lineage>
        <taxon>Eukaryota</taxon>
        <taxon>Fungi</taxon>
        <taxon>Fungi incertae sedis</taxon>
        <taxon>Mucoromycota</taxon>
        <taxon>Mucoromycotina</taxon>
        <taxon>Mucoromycetes</taxon>
        <taxon>Mucorales</taxon>
        <taxon>Mucorineae</taxon>
        <taxon>Mucoraceae</taxon>
        <taxon>Apophysomyces</taxon>
    </lineage>
</organism>
<evidence type="ECO:0000256" key="2">
    <source>
        <dbReference type="ARBA" id="ARBA00022679"/>
    </source>
</evidence>
<evidence type="ECO:0000256" key="1">
    <source>
        <dbReference type="ARBA" id="ARBA00006155"/>
    </source>
</evidence>
<evidence type="ECO:0000259" key="9">
    <source>
        <dbReference type="Pfam" id="PF10436"/>
    </source>
</evidence>
<dbReference type="EC" id="2.7.11.-" evidence="7"/>
<evidence type="ECO:0000256" key="4">
    <source>
        <dbReference type="ARBA" id="ARBA00022777"/>
    </source>
</evidence>
<dbReference type="GO" id="GO:0004740">
    <property type="term" value="F:pyruvate dehydrogenase (acetyl-transferring) kinase activity"/>
    <property type="evidence" value="ECO:0007669"/>
    <property type="project" value="TreeGrafter"/>
</dbReference>
<sequence>MTRLAKGMFITRYFSSNTRAARLNVENYVRQNSPSISNQHFYMNKILDQYVQQQATPITLRQLVFYERHMNIDRLLKSANYVRRELPIRISHRIREFQKLPFIVGTNPNIQMVYDLYWQAFERLRKVPPITSMEENEDFCRLLKESLEAHLVVIPRLAQGISECEQHIDPERLDRFMNGTLRSRISRRVLTEQHLVLSQYKHGITTIHASSPLSSSGDLSRSTQQTVFSRCSAHDVVGMCSALAQANARQIHRQGPEWIPPQVHITHRDSDVEFTYVSEHIEYIIYQILSNSIRHTIAAHPQQQQQQQQQQYPPIEVTICSNQSDVFFRISDKGGGMSNDVHKHLWSYGRRPHKTFGNFRDISQLAAKPSEHWNVPLGIGLPMSRVYAEYWGGEINVVTMEGCGTDAYVRIPILGTQNENLDMEDNHDISASSPSSSSSGILRRQFIV</sequence>
<dbReference type="Gene3D" id="3.30.565.10">
    <property type="entry name" value="Histidine kinase-like ATPase, C-terminal domain"/>
    <property type="match status" value="1"/>
</dbReference>
<keyword evidence="3 7" id="KW-0547">Nucleotide-binding</keyword>
<dbReference type="Pfam" id="PF10436">
    <property type="entry name" value="BCDHK_Adom3"/>
    <property type="match status" value="1"/>
</dbReference>
<gene>
    <name evidence="10" type="ORF">EC973_000171</name>
</gene>
<evidence type="ECO:0000256" key="6">
    <source>
        <dbReference type="ARBA" id="ARBA00023128"/>
    </source>
</evidence>
<keyword evidence="4 7" id="KW-0418">Kinase</keyword>
<dbReference type="AlphaFoldDB" id="A0A8H7EUD9"/>